<dbReference type="HOGENOM" id="CLU_011226_14_0_1"/>
<dbReference type="SFLD" id="SFLDG00358">
    <property type="entry name" value="Main_(cytGST)"/>
    <property type="match status" value="1"/>
</dbReference>
<dbReference type="GeneID" id="19462167"/>
<dbReference type="OMA" id="KEPWFTK"/>
<dbReference type="InterPro" id="IPR036282">
    <property type="entry name" value="Glutathione-S-Trfase_C_sf"/>
</dbReference>
<dbReference type="Gene3D" id="1.20.1050.10">
    <property type="match status" value="1"/>
</dbReference>
<dbReference type="Gene3D" id="3.40.30.10">
    <property type="entry name" value="Glutaredoxin"/>
    <property type="match status" value="1"/>
</dbReference>
<dbReference type="eggNOG" id="KOG0867">
    <property type="taxonomic scope" value="Eukaryota"/>
</dbReference>
<gene>
    <name evidence="5" type="ORF">GLAREA_03111</name>
</gene>
<dbReference type="AlphaFoldDB" id="S3CL02"/>
<dbReference type="RefSeq" id="XP_008086387.1">
    <property type="nucleotide sequence ID" value="XM_008088196.1"/>
</dbReference>
<comment type="similarity">
    <text evidence="1 2">Belongs to the GST superfamily.</text>
</comment>
<dbReference type="Pfam" id="PF02798">
    <property type="entry name" value="GST_N"/>
    <property type="match status" value="1"/>
</dbReference>
<keyword evidence="5" id="KW-0808">Transferase</keyword>
<dbReference type="InterPro" id="IPR004046">
    <property type="entry name" value="GST_C"/>
</dbReference>
<dbReference type="Proteomes" id="UP000016922">
    <property type="component" value="Unassembled WGS sequence"/>
</dbReference>
<dbReference type="EMBL" id="KE145370">
    <property type="protein sequence ID" value="EPE27197.1"/>
    <property type="molecule type" value="Genomic_DNA"/>
</dbReference>
<dbReference type="PROSITE" id="PS50404">
    <property type="entry name" value="GST_NTER"/>
    <property type="match status" value="1"/>
</dbReference>
<dbReference type="SUPFAM" id="SSF52833">
    <property type="entry name" value="Thioredoxin-like"/>
    <property type="match status" value="1"/>
</dbReference>
<feature type="domain" description="GST N-terminal" evidence="3">
    <location>
        <begin position="14"/>
        <end position="98"/>
    </location>
</feature>
<protein>
    <submittedName>
        <fullName evidence="5">Glutathione S-transferase (GST), C-terminal</fullName>
    </submittedName>
</protein>
<organism evidence="5 6">
    <name type="scientific">Glarea lozoyensis (strain ATCC 20868 / MF5171)</name>
    <dbReference type="NCBI Taxonomy" id="1116229"/>
    <lineage>
        <taxon>Eukaryota</taxon>
        <taxon>Fungi</taxon>
        <taxon>Dikarya</taxon>
        <taxon>Ascomycota</taxon>
        <taxon>Pezizomycotina</taxon>
        <taxon>Leotiomycetes</taxon>
        <taxon>Helotiales</taxon>
        <taxon>Helotiaceae</taxon>
        <taxon>Glarea</taxon>
    </lineage>
</organism>
<dbReference type="InterPro" id="IPR040079">
    <property type="entry name" value="Glutathione_S-Trfase"/>
</dbReference>
<dbReference type="InterPro" id="IPR036249">
    <property type="entry name" value="Thioredoxin-like_sf"/>
</dbReference>
<dbReference type="InterPro" id="IPR010987">
    <property type="entry name" value="Glutathione-S-Trfase_C-like"/>
</dbReference>
<dbReference type="SFLD" id="SFLDG01151">
    <property type="entry name" value="Main.2:_Nu-like"/>
    <property type="match status" value="1"/>
</dbReference>
<evidence type="ECO:0000256" key="2">
    <source>
        <dbReference type="RuleBase" id="RU003494"/>
    </source>
</evidence>
<proteinExistence type="inferred from homology"/>
<sequence>MSRPTGLIANSGIELLTFGTPNGHKVSILLEELKNAYGKDYAVQSINIMQNIQKEPWFTKLSPNGRIPAIVDHDRNKFSVFEGAAILAYLTRHYDPDHKFSFDDADDLSRCEQWVAWQHGGLGPMQGQANHFFRLAKERIPYPTQRYVGESERLYGILDIQLADRDYLIGPGRGKYSIADIASFSWVNWAYFAGVDLAKFKNVERWWKRINDRPAVQKGIDVPSEGKNYNSKYVERLEKENDFKESEDKLKKLADEAKKQYDYKFSAP</sequence>
<dbReference type="PANTHER" id="PTHR44051:SF6">
    <property type="entry name" value="GLUTATHIONE S-TRANSFERASE II"/>
    <property type="match status" value="1"/>
</dbReference>
<dbReference type="InterPro" id="IPR004045">
    <property type="entry name" value="Glutathione_S-Trfase_N"/>
</dbReference>
<evidence type="ECO:0000256" key="1">
    <source>
        <dbReference type="ARBA" id="ARBA00007409"/>
    </source>
</evidence>
<dbReference type="SFLD" id="SFLDS00019">
    <property type="entry name" value="Glutathione_Transferase_(cytos"/>
    <property type="match status" value="1"/>
</dbReference>
<name>S3CL02_GLAL2</name>
<keyword evidence="6" id="KW-1185">Reference proteome</keyword>
<evidence type="ECO:0000259" key="3">
    <source>
        <dbReference type="PROSITE" id="PS50404"/>
    </source>
</evidence>
<dbReference type="PROSITE" id="PS50405">
    <property type="entry name" value="GST_CTER"/>
    <property type="match status" value="1"/>
</dbReference>
<dbReference type="GO" id="GO:0016740">
    <property type="term" value="F:transferase activity"/>
    <property type="evidence" value="ECO:0007669"/>
    <property type="project" value="UniProtKB-KW"/>
</dbReference>
<reference evidence="5 6" key="1">
    <citation type="journal article" date="2013" name="BMC Genomics">
        <title>Genomics-driven discovery of the pneumocandin biosynthetic gene cluster in the fungus Glarea lozoyensis.</title>
        <authorList>
            <person name="Chen L."/>
            <person name="Yue Q."/>
            <person name="Zhang X."/>
            <person name="Xiang M."/>
            <person name="Wang C."/>
            <person name="Li S."/>
            <person name="Che Y."/>
            <person name="Ortiz-Lopez F.J."/>
            <person name="Bills G.F."/>
            <person name="Liu X."/>
            <person name="An Z."/>
        </authorList>
    </citation>
    <scope>NUCLEOTIDE SEQUENCE [LARGE SCALE GENOMIC DNA]</scope>
    <source>
        <strain evidence="6">ATCC 20868 / MF5171</strain>
    </source>
</reference>
<dbReference type="STRING" id="1116229.S3CL02"/>
<dbReference type="PANTHER" id="PTHR44051">
    <property type="entry name" value="GLUTATHIONE S-TRANSFERASE-RELATED"/>
    <property type="match status" value="1"/>
</dbReference>
<dbReference type="CDD" id="cd03048">
    <property type="entry name" value="GST_N_Ure2p_like"/>
    <property type="match status" value="1"/>
</dbReference>
<evidence type="ECO:0000313" key="5">
    <source>
        <dbReference type="EMBL" id="EPE27197.1"/>
    </source>
</evidence>
<dbReference type="KEGG" id="glz:GLAREA_03111"/>
<dbReference type="Pfam" id="PF00043">
    <property type="entry name" value="GST_C"/>
    <property type="match status" value="1"/>
</dbReference>
<feature type="domain" description="GST C-terminal" evidence="4">
    <location>
        <begin position="104"/>
        <end position="243"/>
    </location>
</feature>
<evidence type="ECO:0000259" key="4">
    <source>
        <dbReference type="PROSITE" id="PS50405"/>
    </source>
</evidence>
<accession>S3CL02</accession>
<dbReference type="SUPFAM" id="SSF47616">
    <property type="entry name" value="GST C-terminal domain-like"/>
    <property type="match status" value="1"/>
</dbReference>
<evidence type="ECO:0000313" key="6">
    <source>
        <dbReference type="Proteomes" id="UP000016922"/>
    </source>
</evidence>
<dbReference type="OrthoDB" id="422574at2759"/>